<organism evidence="2 3">
    <name type="scientific">Pholiota conissans</name>
    <dbReference type="NCBI Taxonomy" id="109636"/>
    <lineage>
        <taxon>Eukaryota</taxon>
        <taxon>Fungi</taxon>
        <taxon>Dikarya</taxon>
        <taxon>Basidiomycota</taxon>
        <taxon>Agaricomycotina</taxon>
        <taxon>Agaricomycetes</taxon>
        <taxon>Agaricomycetidae</taxon>
        <taxon>Agaricales</taxon>
        <taxon>Agaricineae</taxon>
        <taxon>Strophariaceae</taxon>
        <taxon>Pholiota</taxon>
    </lineage>
</organism>
<evidence type="ECO:0000256" key="1">
    <source>
        <dbReference type="SAM" id="MobiDB-lite"/>
    </source>
</evidence>
<keyword evidence="3" id="KW-1185">Reference proteome</keyword>
<reference evidence="2" key="1">
    <citation type="submission" date="2020-11" db="EMBL/GenBank/DDBJ databases">
        <authorList>
            <consortium name="DOE Joint Genome Institute"/>
            <person name="Ahrendt S."/>
            <person name="Riley R."/>
            <person name="Andreopoulos W."/>
            <person name="Labutti K."/>
            <person name="Pangilinan J."/>
            <person name="Ruiz-Duenas F.J."/>
            <person name="Barrasa J.M."/>
            <person name="Sanchez-Garcia M."/>
            <person name="Camarero S."/>
            <person name="Miyauchi S."/>
            <person name="Serrano A."/>
            <person name="Linde D."/>
            <person name="Babiker R."/>
            <person name="Drula E."/>
            <person name="Ayuso-Fernandez I."/>
            <person name="Pacheco R."/>
            <person name="Padilla G."/>
            <person name="Ferreira P."/>
            <person name="Barriuso J."/>
            <person name="Kellner H."/>
            <person name="Castanera R."/>
            <person name="Alfaro M."/>
            <person name="Ramirez L."/>
            <person name="Pisabarro A.G."/>
            <person name="Kuo A."/>
            <person name="Tritt A."/>
            <person name="Lipzen A."/>
            <person name="He G."/>
            <person name="Yan M."/>
            <person name="Ng V."/>
            <person name="Cullen D."/>
            <person name="Martin F."/>
            <person name="Rosso M.-N."/>
            <person name="Henrissat B."/>
            <person name="Hibbett D."/>
            <person name="Martinez A.T."/>
            <person name="Grigoriev I.V."/>
        </authorList>
    </citation>
    <scope>NUCLEOTIDE SEQUENCE</scope>
    <source>
        <strain evidence="2">CIRM-BRFM 674</strain>
    </source>
</reference>
<proteinExistence type="predicted"/>
<protein>
    <submittedName>
        <fullName evidence="2">Uncharacterized protein</fullName>
    </submittedName>
</protein>
<feature type="compositionally biased region" description="Basic residues" evidence="1">
    <location>
        <begin position="8"/>
        <end position="18"/>
    </location>
</feature>
<dbReference type="EMBL" id="MU155170">
    <property type="protein sequence ID" value="KAF9482039.1"/>
    <property type="molecule type" value="Genomic_DNA"/>
</dbReference>
<name>A0A9P5Z8Q0_9AGAR</name>
<feature type="compositionally biased region" description="Basic and acidic residues" evidence="1">
    <location>
        <begin position="19"/>
        <end position="32"/>
    </location>
</feature>
<sequence>MSPTPRSKSLHCHSRHREKTGAKRGREGREGSRPLSLTCLTASTHPLTPVFACLSSPVHPHLPVFSHTCAARWSSTHPLATCHQRLPPLPNLPTIPLLPNPHYFPTLPILTSVFRLPVWRHRLDDVGCRKRWICHIPRWRGGPRAADGGDNG</sequence>
<accession>A0A9P5Z8Q0</accession>
<evidence type="ECO:0000313" key="3">
    <source>
        <dbReference type="Proteomes" id="UP000807469"/>
    </source>
</evidence>
<feature type="region of interest" description="Disordered" evidence="1">
    <location>
        <begin position="1"/>
        <end position="34"/>
    </location>
</feature>
<dbReference type="AlphaFoldDB" id="A0A9P5Z8Q0"/>
<dbReference type="Proteomes" id="UP000807469">
    <property type="component" value="Unassembled WGS sequence"/>
</dbReference>
<comment type="caution">
    <text evidence="2">The sequence shown here is derived from an EMBL/GenBank/DDBJ whole genome shotgun (WGS) entry which is preliminary data.</text>
</comment>
<evidence type="ECO:0000313" key="2">
    <source>
        <dbReference type="EMBL" id="KAF9482039.1"/>
    </source>
</evidence>
<gene>
    <name evidence="2" type="ORF">BDN70DRAFT_479981</name>
</gene>